<dbReference type="InterPro" id="IPR037068">
    <property type="entry name" value="DNA_primase_core_N_sf"/>
</dbReference>
<feature type="compositionally biased region" description="Pro residues" evidence="1">
    <location>
        <begin position="291"/>
        <end position="306"/>
    </location>
</feature>
<dbReference type="InterPro" id="IPR013610">
    <property type="entry name" value="ArdC_N"/>
</dbReference>
<feature type="compositionally biased region" description="Polar residues" evidence="1">
    <location>
        <begin position="665"/>
        <end position="676"/>
    </location>
</feature>
<dbReference type="EMBL" id="JACJIA010000016">
    <property type="protein sequence ID" value="MBA8956550.1"/>
    <property type="molecule type" value="Genomic_DNA"/>
</dbReference>
<feature type="region of interest" description="Disordered" evidence="1">
    <location>
        <begin position="112"/>
        <end position="134"/>
    </location>
</feature>
<gene>
    <name evidence="3" type="ORF">HNR61_008233</name>
</gene>
<evidence type="ECO:0000313" key="4">
    <source>
        <dbReference type="Proteomes" id="UP000572680"/>
    </source>
</evidence>
<dbReference type="SMART" id="SM00493">
    <property type="entry name" value="TOPRIM"/>
    <property type="match status" value="1"/>
</dbReference>
<keyword evidence="3" id="KW-0548">Nucleotidyltransferase</keyword>
<dbReference type="CDD" id="cd03364">
    <property type="entry name" value="TOPRIM_DnaG_primases"/>
    <property type="match status" value="1"/>
</dbReference>
<organism evidence="3 4">
    <name type="scientific">Actinomadura namibiensis</name>
    <dbReference type="NCBI Taxonomy" id="182080"/>
    <lineage>
        <taxon>Bacteria</taxon>
        <taxon>Bacillati</taxon>
        <taxon>Actinomycetota</taxon>
        <taxon>Actinomycetes</taxon>
        <taxon>Streptosporangiales</taxon>
        <taxon>Thermomonosporaceae</taxon>
        <taxon>Actinomadura</taxon>
    </lineage>
</organism>
<dbReference type="PROSITE" id="PS50880">
    <property type="entry name" value="TOPRIM"/>
    <property type="match status" value="1"/>
</dbReference>
<dbReference type="PANTHER" id="PTHR30313">
    <property type="entry name" value="DNA PRIMASE"/>
    <property type="match status" value="1"/>
</dbReference>
<dbReference type="GO" id="GO:0016779">
    <property type="term" value="F:nucleotidyltransferase activity"/>
    <property type="evidence" value="ECO:0007669"/>
    <property type="project" value="UniProtKB-KW"/>
</dbReference>
<dbReference type="InterPro" id="IPR006171">
    <property type="entry name" value="TOPRIM_dom"/>
</dbReference>
<name>A0A7W3LYI5_ACTNM</name>
<dbReference type="GO" id="GO:0003697">
    <property type="term" value="F:single-stranded DNA binding"/>
    <property type="evidence" value="ECO:0007669"/>
    <property type="project" value="InterPro"/>
</dbReference>
<feature type="region of interest" description="Disordered" evidence="1">
    <location>
        <begin position="267"/>
        <end position="308"/>
    </location>
</feature>
<dbReference type="InterPro" id="IPR034151">
    <property type="entry name" value="TOPRIM_DnaG_bac"/>
</dbReference>
<feature type="region of interest" description="Disordered" evidence="1">
    <location>
        <begin position="637"/>
        <end position="676"/>
    </location>
</feature>
<dbReference type="EC" id="2.7.7.-" evidence="3"/>
<dbReference type="Proteomes" id="UP000572680">
    <property type="component" value="Unassembled WGS sequence"/>
</dbReference>
<dbReference type="Pfam" id="PF13155">
    <property type="entry name" value="Toprim_2"/>
    <property type="match status" value="1"/>
</dbReference>
<comment type="caution">
    <text evidence="3">The sequence shown here is derived from an EMBL/GenBank/DDBJ whole genome shotgun (WGS) entry which is preliminary data.</text>
</comment>
<dbReference type="RefSeq" id="WP_182848451.1">
    <property type="nucleotide sequence ID" value="NZ_BAAALP010000050.1"/>
</dbReference>
<dbReference type="SUPFAM" id="SSF56731">
    <property type="entry name" value="DNA primase core"/>
    <property type="match status" value="1"/>
</dbReference>
<evidence type="ECO:0000259" key="2">
    <source>
        <dbReference type="PROSITE" id="PS50880"/>
    </source>
</evidence>
<reference evidence="3 4" key="1">
    <citation type="submission" date="2020-08" db="EMBL/GenBank/DDBJ databases">
        <title>Genomic Encyclopedia of Type Strains, Phase IV (KMG-IV): sequencing the most valuable type-strain genomes for metagenomic binning, comparative biology and taxonomic classification.</title>
        <authorList>
            <person name="Goeker M."/>
        </authorList>
    </citation>
    <scope>NUCLEOTIDE SEQUENCE [LARGE SCALE GENOMIC DNA]</scope>
    <source>
        <strain evidence="3 4">DSM 44197</strain>
    </source>
</reference>
<dbReference type="AlphaFoldDB" id="A0A7W3LYI5"/>
<dbReference type="GO" id="GO:0006269">
    <property type="term" value="P:DNA replication, synthesis of primer"/>
    <property type="evidence" value="ECO:0007669"/>
    <property type="project" value="TreeGrafter"/>
</dbReference>
<evidence type="ECO:0000256" key="1">
    <source>
        <dbReference type="SAM" id="MobiDB-lite"/>
    </source>
</evidence>
<dbReference type="GO" id="GO:0005737">
    <property type="term" value="C:cytoplasm"/>
    <property type="evidence" value="ECO:0007669"/>
    <property type="project" value="TreeGrafter"/>
</dbReference>
<dbReference type="InterPro" id="IPR013264">
    <property type="entry name" value="DNAG_N"/>
</dbReference>
<sequence>MTVPPSPADHDADDPRVREQQRQLAVLQQAVEYRTSELHQGRLPWTTWLKQADLHGRYGFANTLLVPLQRATATEVRTYDEWKRHGRQVRKGEHGIRIISGRGTVYSVFDRAQTDGPDLDHPGEGKPGTSPTPESALERLVRLAERLDLYIDRGATWTYLGDPTRRIVIPDGMDASTASTLLAHQFAHVLQAGERPDPQENAPCQGTRRVRADSIAYLVLARLGIDTERLSFPPVPSWAGKDPRSLPLAAVRSVGTQVLKTAERIRKQLDTVPSTPAPSPPKPRVPATTASPPPTPPPKKPKPPSPSREVINALAAAHAFFQTQRQNSWVPGYLAVRGFPDDVHHFWETGYAPKAGQALVAHLRALGFTDAVLEEAGLVRRADGTLSALFIDRLILPLREADGTVVGFIGRRSDAARGPKYLNTPATSVFQKSQTLFGLFEGRDRLAAGARPLIVEGPLDVLAVHSAQPDGYVALAPCGTALTADHLEQLARHAPLDQVGIVLAFDGDSAGQRAVRRCWSLLREVSGPVEAVVLPEGQDPADLLRHGGAKLVLDSLHSVVQLADLVVDAEVARAGGKLDLAERRLAALHATANLIARMSPGQAARQVARVAAATGLPPAEVTHAVATAVSPNVPPASTTAAEDFPEPLHIVPQTSYTPAAKAKTTPRNTASRHPSP</sequence>
<dbReference type="PANTHER" id="PTHR30313:SF2">
    <property type="entry name" value="DNA PRIMASE"/>
    <property type="match status" value="1"/>
</dbReference>
<dbReference type="Pfam" id="PF08401">
    <property type="entry name" value="ArdcN"/>
    <property type="match status" value="1"/>
</dbReference>
<dbReference type="InterPro" id="IPR050219">
    <property type="entry name" value="DnaG_primase"/>
</dbReference>
<dbReference type="Gene3D" id="3.90.980.10">
    <property type="entry name" value="DNA primase, catalytic core, N-terminal domain"/>
    <property type="match status" value="1"/>
</dbReference>
<feature type="domain" description="Toprim" evidence="2">
    <location>
        <begin position="450"/>
        <end position="537"/>
    </location>
</feature>
<keyword evidence="4" id="KW-1185">Reference proteome</keyword>
<evidence type="ECO:0000313" key="3">
    <source>
        <dbReference type="EMBL" id="MBA8956550.1"/>
    </source>
</evidence>
<protein>
    <submittedName>
        <fullName evidence="3">DNA primase</fullName>
        <ecNumber evidence="3">2.7.7.-</ecNumber>
    </submittedName>
</protein>
<proteinExistence type="predicted"/>
<keyword evidence="3" id="KW-0808">Transferase</keyword>
<dbReference type="Pfam" id="PF08275">
    <property type="entry name" value="DNAG_N"/>
    <property type="match status" value="1"/>
</dbReference>
<feature type="compositionally biased region" description="Pro residues" evidence="1">
    <location>
        <begin position="275"/>
        <end position="284"/>
    </location>
</feature>
<accession>A0A7W3LYI5</accession>
<dbReference type="Gene3D" id="3.40.1360.10">
    <property type="match status" value="1"/>
</dbReference>